<dbReference type="Proteomes" id="UP001333102">
    <property type="component" value="Chromosome"/>
</dbReference>
<sequence length="62" mass="6985">MSGVQRERAEPERRHECPSCRKPTPHERRLRRGGLEVWVCTVCGLVSLVPVDAGRPGARPRP</sequence>
<reference evidence="3" key="1">
    <citation type="submission" date="2023-12" db="EMBL/GenBank/DDBJ databases">
        <title>Novel isolates from deep terrestrial aquifers shed light on the physiology and ecology of the class Limnochordia.</title>
        <authorList>
            <person name="Karnachuk O.V."/>
            <person name="Lukina A.P."/>
            <person name="Avakyan M.R."/>
            <person name="Kadnikov V."/>
            <person name="Begmatov S."/>
            <person name="Beletsky A.V."/>
            <person name="Mardanov A.V."/>
            <person name="Ravin N.V."/>
        </authorList>
    </citation>
    <scope>NUCLEOTIDE SEQUENCE [LARGE SCALE GENOMIC DNA]</scope>
    <source>
        <strain evidence="3">LN</strain>
    </source>
</reference>
<dbReference type="RefSeq" id="WP_324667593.1">
    <property type="nucleotide sequence ID" value="NZ_CP141614.1"/>
</dbReference>
<accession>A0ABZ1BLF5</accession>
<evidence type="ECO:0000256" key="1">
    <source>
        <dbReference type="SAM" id="MobiDB-lite"/>
    </source>
</evidence>
<keyword evidence="3" id="KW-1185">Reference proteome</keyword>
<proteinExistence type="predicted"/>
<evidence type="ECO:0000313" key="3">
    <source>
        <dbReference type="Proteomes" id="UP001333102"/>
    </source>
</evidence>
<organism evidence="2 3">
    <name type="scientific">Geochorda subterranea</name>
    <dbReference type="NCBI Taxonomy" id="3109564"/>
    <lineage>
        <taxon>Bacteria</taxon>
        <taxon>Bacillati</taxon>
        <taxon>Bacillota</taxon>
        <taxon>Limnochordia</taxon>
        <taxon>Limnochordales</taxon>
        <taxon>Geochordaceae</taxon>
        <taxon>Geochorda</taxon>
    </lineage>
</organism>
<feature type="region of interest" description="Disordered" evidence="1">
    <location>
        <begin position="1"/>
        <end position="27"/>
    </location>
</feature>
<protein>
    <recommendedName>
        <fullName evidence="4">Transcription factor zinc-finger domain-containing protein</fullName>
    </recommendedName>
</protein>
<evidence type="ECO:0008006" key="4">
    <source>
        <dbReference type="Google" id="ProtNLM"/>
    </source>
</evidence>
<name>A0ABZ1BLF5_9FIRM</name>
<dbReference type="EMBL" id="CP141614">
    <property type="protein sequence ID" value="WRP13348.1"/>
    <property type="molecule type" value="Genomic_DNA"/>
</dbReference>
<evidence type="ECO:0000313" key="2">
    <source>
        <dbReference type="EMBL" id="WRP13348.1"/>
    </source>
</evidence>
<gene>
    <name evidence="2" type="ORF">VLY81_07755</name>
</gene>